<dbReference type="KEGG" id="tpla:ElP_75310"/>
<evidence type="ECO:0000256" key="4">
    <source>
        <dbReference type="ARBA" id="ARBA00023163"/>
    </source>
</evidence>
<dbReference type="GO" id="GO:0006352">
    <property type="term" value="P:DNA-templated transcription initiation"/>
    <property type="evidence" value="ECO:0007669"/>
    <property type="project" value="InterPro"/>
</dbReference>
<dbReference type="Pfam" id="PF07638">
    <property type="entry name" value="Sigma70_ECF"/>
    <property type="match status" value="1"/>
</dbReference>
<dbReference type="PANTHER" id="PTHR43133:SF39">
    <property type="entry name" value="SIMILAR TO RNA POLYMERASE SIGMA-E FACTOR"/>
    <property type="match status" value="1"/>
</dbReference>
<dbReference type="InterPro" id="IPR039425">
    <property type="entry name" value="RNA_pol_sigma-70-like"/>
</dbReference>
<comment type="similarity">
    <text evidence="1">Belongs to the sigma-70 factor family. ECF subfamily.</text>
</comment>
<dbReference type="InterPro" id="IPR013325">
    <property type="entry name" value="RNA_pol_sigma_r2"/>
</dbReference>
<keyword evidence="2" id="KW-0805">Transcription regulation</keyword>
<reference evidence="6 7" key="1">
    <citation type="submission" date="2019-02" db="EMBL/GenBank/DDBJ databases">
        <title>Deep-cultivation of Planctomycetes and their phenomic and genomic characterization uncovers novel biology.</title>
        <authorList>
            <person name="Wiegand S."/>
            <person name="Jogler M."/>
            <person name="Boedeker C."/>
            <person name="Pinto D."/>
            <person name="Vollmers J."/>
            <person name="Rivas-Marin E."/>
            <person name="Kohn T."/>
            <person name="Peeters S.H."/>
            <person name="Heuer A."/>
            <person name="Rast P."/>
            <person name="Oberbeckmann S."/>
            <person name="Bunk B."/>
            <person name="Jeske O."/>
            <person name="Meyerdierks A."/>
            <person name="Storesund J.E."/>
            <person name="Kallscheuer N."/>
            <person name="Luecker S."/>
            <person name="Lage O.M."/>
            <person name="Pohl T."/>
            <person name="Merkel B.J."/>
            <person name="Hornburger P."/>
            <person name="Mueller R.-W."/>
            <person name="Bruemmer F."/>
            <person name="Labrenz M."/>
            <person name="Spormann A.M."/>
            <person name="Op den Camp H."/>
            <person name="Overmann J."/>
            <person name="Amann R."/>
            <person name="Jetten M.S.M."/>
            <person name="Mascher T."/>
            <person name="Medema M.H."/>
            <person name="Devos D.P."/>
            <person name="Kaster A.-K."/>
            <person name="Ovreas L."/>
            <person name="Rohde M."/>
            <person name="Galperin M.Y."/>
            <person name="Jogler C."/>
        </authorList>
    </citation>
    <scope>NUCLEOTIDE SEQUENCE [LARGE SCALE GENOMIC DNA]</scope>
    <source>
        <strain evidence="6 7">ElP</strain>
        <plasmid evidence="7">pelp_3</plasmid>
    </source>
</reference>
<dbReference type="AlphaFoldDB" id="A0A518HFE4"/>
<geneLocation type="plasmid" evidence="7">
    <name>pelp_3</name>
</geneLocation>
<dbReference type="InterPro" id="IPR013324">
    <property type="entry name" value="RNA_pol_sigma_r3/r4-like"/>
</dbReference>
<dbReference type="RefSeq" id="WP_145279737.1">
    <property type="nucleotide sequence ID" value="NZ_CP036429.1"/>
</dbReference>
<evidence type="ECO:0000256" key="1">
    <source>
        <dbReference type="ARBA" id="ARBA00010641"/>
    </source>
</evidence>
<feature type="domain" description="RNA polymerase sigma-70 ECF-like HTH" evidence="5">
    <location>
        <begin position="1"/>
        <end position="182"/>
    </location>
</feature>
<keyword evidence="6" id="KW-0614">Plasmid</keyword>
<dbReference type="OrthoDB" id="278371at2"/>
<dbReference type="Gene3D" id="1.10.10.10">
    <property type="entry name" value="Winged helix-like DNA-binding domain superfamily/Winged helix DNA-binding domain"/>
    <property type="match status" value="1"/>
</dbReference>
<keyword evidence="3" id="KW-0731">Sigma factor</keyword>
<dbReference type="Proteomes" id="UP000317835">
    <property type="component" value="Plasmid pElP_3"/>
</dbReference>
<dbReference type="InterPro" id="IPR011517">
    <property type="entry name" value="RNA_pol_sigma70_ECF-like"/>
</dbReference>
<gene>
    <name evidence="6" type="ORF">ElP_75310</name>
</gene>
<dbReference type="GO" id="GO:0016987">
    <property type="term" value="F:sigma factor activity"/>
    <property type="evidence" value="ECO:0007669"/>
    <property type="project" value="UniProtKB-KW"/>
</dbReference>
<accession>A0A518HFE4</accession>
<evidence type="ECO:0000259" key="5">
    <source>
        <dbReference type="Pfam" id="PF07638"/>
    </source>
</evidence>
<dbReference type="InterPro" id="IPR014284">
    <property type="entry name" value="RNA_pol_sigma-70_dom"/>
</dbReference>
<dbReference type="InterPro" id="IPR036388">
    <property type="entry name" value="WH-like_DNA-bd_sf"/>
</dbReference>
<keyword evidence="4" id="KW-0804">Transcription</keyword>
<evidence type="ECO:0000313" key="6">
    <source>
        <dbReference type="EMBL" id="QDV39560.1"/>
    </source>
</evidence>
<dbReference type="SUPFAM" id="SSF88659">
    <property type="entry name" value="Sigma3 and sigma4 domains of RNA polymerase sigma factors"/>
    <property type="match status" value="1"/>
</dbReference>
<evidence type="ECO:0000313" key="7">
    <source>
        <dbReference type="Proteomes" id="UP000317835"/>
    </source>
</evidence>
<dbReference type="SUPFAM" id="SSF88946">
    <property type="entry name" value="Sigma2 domain of RNA polymerase sigma factors"/>
    <property type="match status" value="1"/>
</dbReference>
<sequence length="198" mass="22003">MNDVTRILSAIEQGDPKAAGELLPLVYGELRRLAKQRLAQEKAGQTLQATALVHEAYLRLVDGEAVRRWDSRGHFFAAAAEAIRRILVDNARRKRAEKHGGRMARREFDDVDIAAPAPSEDLLALDEALARLEAEDPVKAQLVKLRYFAGLSEEEAAQALGISRTTAHRHWRYARVWLLNQLGGEGGPQEIRRGPTGP</sequence>
<evidence type="ECO:0000256" key="2">
    <source>
        <dbReference type="ARBA" id="ARBA00023015"/>
    </source>
</evidence>
<dbReference type="NCBIfam" id="TIGR02999">
    <property type="entry name" value="Sig-70_X6"/>
    <property type="match status" value="1"/>
</dbReference>
<organism evidence="6 7">
    <name type="scientific">Tautonia plasticadhaerens</name>
    <dbReference type="NCBI Taxonomy" id="2527974"/>
    <lineage>
        <taxon>Bacteria</taxon>
        <taxon>Pseudomonadati</taxon>
        <taxon>Planctomycetota</taxon>
        <taxon>Planctomycetia</taxon>
        <taxon>Isosphaerales</taxon>
        <taxon>Isosphaeraceae</taxon>
        <taxon>Tautonia</taxon>
    </lineage>
</organism>
<proteinExistence type="inferred from homology"/>
<dbReference type="NCBIfam" id="TIGR02937">
    <property type="entry name" value="sigma70-ECF"/>
    <property type="match status" value="1"/>
</dbReference>
<keyword evidence="7" id="KW-1185">Reference proteome</keyword>
<dbReference type="EMBL" id="CP036429">
    <property type="protein sequence ID" value="QDV39560.1"/>
    <property type="molecule type" value="Genomic_DNA"/>
</dbReference>
<evidence type="ECO:0000256" key="3">
    <source>
        <dbReference type="ARBA" id="ARBA00023082"/>
    </source>
</evidence>
<dbReference type="PANTHER" id="PTHR43133">
    <property type="entry name" value="RNA POLYMERASE ECF-TYPE SIGMA FACTO"/>
    <property type="match status" value="1"/>
</dbReference>
<dbReference type="InterPro" id="IPR053812">
    <property type="entry name" value="HTH_Sigma70_ECF-like"/>
</dbReference>
<protein>
    <submittedName>
        <fullName evidence="6">RNA polymerase sigma factor SigD</fullName>
    </submittedName>
</protein>
<name>A0A518HFE4_9BACT</name>